<dbReference type="RefSeq" id="WP_046444489.1">
    <property type="nucleotide sequence ID" value="NZ_JAXDTA010000103.1"/>
</dbReference>
<evidence type="ECO:0000313" key="13">
    <source>
        <dbReference type="EMBL" id="KKI49886.1"/>
    </source>
</evidence>
<keyword evidence="2 10" id="KW-0132">Cell division</keyword>
<feature type="binding site" evidence="10">
    <location>
        <position position="191"/>
    </location>
    <ligand>
        <name>UDP-N-acetyl-alpha-D-glucosamine</name>
        <dbReference type="ChEBI" id="CHEBI:57705"/>
    </ligand>
</feature>
<keyword evidence="1 10" id="KW-1003">Cell membrane</keyword>
<dbReference type="PATRIC" id="fig|270498.16.peg.1750"/>
<dbReference type="GO" id="GO:0050511">
    <property type="term" value="F:undecaprenyldiphospho-muramoylpentapeptide beta-N-acetylglucosaminyltransferase activity"/>
    <property type="evidence" value="ECO:0007669"/>
    <property type="project" value="UniProtKB-UniRule"/>
</dbReference>
<evidence type="ECO:0000259" key="11">
    <source>
        <dbReference type="Pfam" id="PF03033"/>
    </source>
</evidence>
<dbReference type="Proteomes" id="UP000034076">
    <property type="component" value="Unassembled WGS sequence"/>
</dbReference>
<keyword evidence="5 10" id="KW-0133">Cell shape</keyword>
<dbReference type="NCBIfam" id="TIGR01133">
    <property type="entry name" value="murG"/>
    <property type="match status" value="1"/>
</dbReference>
<dbReference type="SUPFAM" id="SSF53756">
    <property type="entry name" value="UDP-Glycosyltransferase/glycogen phosphorylase"/>
    <property type="match status" value="1"/>
</dbReference>
<evidence type="ECO:0000256" key="6">
    <source>
        <dbReference type="ARBA" id="ARBA00022984"/>
    </source>
</evidence>
<evidence type="ECO:0000256" key="7">
    <source>
        <dbReference type="ARBA" id="ARBA00023136"/>
    </source>
</evidence>
<evidence type="ECO:0000256" key="10">
    <source>
        <dbReference type="HAMAP-Rule" id="MF_00033"/>
    </source>
</evidence>
<keyword evidence="6 10" id="KW-0573">Peptidoglycan synthesis</keyword>
<protein>
    <recommendedName>
        <fullName evidence="10">UDP-N-acetylglucosamine--N-acetylmuramyl-(pentapeptide) pyrophosphoryl-undecaprenol N-acetylglucosamine transferase</fullName>
        <ecNumber evidence="10">2.4.1.227</ecNumber>
    </recommendedName>
    <alternativeName>
        <fullName evidence="10">Undecaprenyl-PP-MurNAc-pentapeptide-UDPGlcNAc GlcNAc transferase</fullName>
    </alternativeName>
</protein>
<dbReference type="GO" id="GO:0005975">
    <property type="term" value="P:carbohydrate metabolic process"/>
    <property type="evidence" value="ECO:0007669"/>
    <property type="project" value="InterPro"/>
</dbReference>
<keyword evidence="3 10" id="KW-0328">Glycosyltransferase</keyword>
<evidence type="ECO:0000256" key="1">
    <source>
        <dbReference type="ARBA" id="ARBA00022475"/>
    </source>
</evidence>
<reference evidence="13 14" key="1">
    <citation type="submission" date="2015-04" db="EMBL/GenBank/DDBJ databases">
        <title>Draft genome sequence of bacteremic isolate Catabacter hongkongensis type strain HKU16T.</title>
        <authorList>
            <person name="Lau S.K."/>
            <person name="Teng J.L."/>
            <person name="Huang Y."/>
            <person name="Curreem S.O."/>
            <person name="Tsui S.K."/>
            <person name="Woo P.C."/>
        </authorList>
    </citation>
    <scope>NUCLEOTIDE SEQUENCE [LARGE SCALE GENOMIC DNA]</scope>
    <source>
        <strain evidence="13 14">HKU16</strain>
    </source>
</reference>
<feature type="domain" description="Glycosyl transferase family 28 C-terminal" evidence="12">
    <location>
        <begin position="184"/>
        <end position="334"/>
    </location>
</feature>
<name>A0A0M2NFZ2_9FIRM</name>
<comment type="similarity">
    <text evidence="10">Belongs to the glycosyltransferase 28 family. MurG subfamily.</text>
</comment>
<dbReference type="PANTHER" id="PTHR21015">
    <property type="entry name" value="UDP-N-ACETYLGLUCOSAMINE--N-ACETYLMURAMYL-(PENTAPEPTIDE) PYROPHOSPHORYL-UNDECAPRENOL N-ACETYLGLUCOSAMINE TRANSFERASE 1"/>
    <property type="match status" value="1"/>
</dbReference>
<comment type="function">
    <text evidence="10">Cell wall formation. Catalyzes the transfer of a GlcNAc subunit on undecaprenyl-pyrophosphoryl-MurNAc-pentapeptide (lipid intermediate I) to form undecaprenyl-pyrophosphoryl-MurNAc-(pentapeptide)GlcNAc (lipid intermediate II).</text>
</comment>
<dbReference type="AlphaFoldDB" id="A0A0M2NFZ2"/>
<organism evidence="13 14">
    <name type="scientific">Christensenella hongkongensis</name>
    <dbReference type="NCBI Taxonomy" id="270498"/>
    <lineage>
        <taxon>Bacteria</taxon>
        <taxon>Bacillati</taxon>
        <taxon>Bacillota</taxon>
        <taxon>Clostridia</taxon>
        <taxon>Christensenellales</taxon>
        <taxon>Christensenellaceae</taxon>
        <taxon>Christensenella</taxon>
    </lineage>
</organism>
<dbReference type="GO" id="GO:0051991">
    <property type="term" value="F:UDP-N-acetyl-D-glucosamine:N-acetylmuramoyl-L-alanyl-D-glutamyl-meso-2,6-diaminopimelyl-D-alanyl-D-alanine-diphosphoundecaprenol 4-beta-N-acetylglucosaminlytransferase activity"/>
    <property type="evidence" value="ECO:0007669"/>
    <property type="project" value="RHEA"/>
</dbReference>
<evidence type="ECO:0000259" key="12">
    <source>
        <dbReference type="Pfam" id="PF04101"/>
    </source>
</evidence>
<feature type="domain" description="Glycosyltransferase family 28 N-terminal" evidence="11">
    <location>
        <begin position="5"/>
        <end position="139"/>
    </location>
</feature>
<keyword evidence="9 10" id="KW-0961">Cell wall biogenesis/degradation</keyword>
<dbReference type="Gene3D" id="3.40.50.2000">
    <property type="entry name" value="Glycogen Phosphorylase B"/>
    <property type="match status" value="2"/>
</dbReference>
<dbReference type="Pfam" id="PF03033">
    <property type="entry name" value="Glyco_transf_28"/>
    <property type="match status" value="1"/>
</dbReference>
<evidence type="ECO:0000256" key="3">
    <source>
        <dbReference type="ARBA" id="ARBA00022676"/>
    </source>
</evidence>
<comment type="caution">
    <text evidence="13">The sequence shown here is derived from an EMBL/GenBank/DDBJ whole genome shotgun (WGS) entry which is preliminary data.</text>
</comment>
<evidence type="ECO:0000256" key="4">
    <source>
        <dbReference type="ARBA" id="ARBA00022679"/>
    </source>
</evidence>
<keyword evidence="14" id="KW-1185">Reference proteome</keyword>
<dbReference type="GO" id="GO:0051301">
    <property type="term" value="P:cell division"/>
    <property type="evidence" value="ECO:0007669"/>
    <property type="project" value="UniProtKB-KW"/>
</dbReference>
<dbReference type="NCBIfam" id="NF009102">
    <property type="entry name" value="PRK12446.1"/>
    <property type="match status" value="1"/>
</dbReference>
<dbReference type="GO" id="GO:0005886">
    <property type="term" value="C:plasma membrane"/>
    <property type="evidence" value="ECO:0007669"/>
    <property type="project" value="UniProtKB-SubCell"/>
</dbReference>
<dbReference type="GO" id="GO:0009252">
    <property type="term" value="P:peptidoglycan biosynthetic process"/>
    <property type="evidence" value="ECO:0007669"/>
    <property type="project" value="UniProtKB-UniRule"/>
</dbReference>
<evidence type="ECO:0000256" key="2">
    <source>
        <dbReference type="ARBA" id="ARBA00022618"/>
    </source>
</evidence>
<dbReference type="CDD" id="cd03785">
    <property type="entry name" value="GT28_MurG"/>
    <property type="match status" value="1"/>
</dbReference>
<comment type="caution">
    <text evidence="10">Lacks conserved residue(s) required for the propagation of feature annotation.</text>
</comment>
<evidence type="ECO:0000313" key="14">
    <source>
        <dbReference type="Proteomes" id="UP000034076"/>
    </source>
</evidence>
<dbReference type="GO" id="GO:0008360">
    <property type="term" value="P:regulation of cell shape"/>
    <property type="evidence" value="ECO:0007669"/>
    <property type="project" value="UniProtKB-KW"/>
</dbReference>
<gene>
    <name evidence="10" type="primary">murG</name>
    <name evidence="13" type="ORF">CHK_2694</name>
</gene>
<feature type="binding site" evidence="10">
    <location>
        <position position="286"/>
    </location>
    <ligand>
        <name>UDP-N-acetyl-alpha-D-glucosamine</name>
        <dbReference type="ChEBI" id="CHEBI:57705"/>
    </ligand>
</feature>
<comment type="subcellular location">
    <subcellularLocation>
        <location evidence="10">Cell membrane</location>
        <topology evidence="10">Peripheral membrane protein</topology>
        <orientation evidence="10">Cytoplasmic side</orientation>
    </subcellularLocation>
</comment>
<keyword evidence="8 10" id="KW-0131">Cell cycle</keyword>
<dbReference type="InterPro" id="IPR004276">
    <property type="entry name" value="GlycoTrans_28_N"/>
</dbReference>
<evidence type="ECO:0000256" key="5">
    <source>
        <dbReference type="ARBA" id="ARBA00022960"/>
    </source>
</evidence>
<proteinExistence type="inferred from homology"/>
<dbReference type="PANTHER" id="PTHR21015:SF27">
    <property type="entry name" value="UDP-N-ACETYLGLUCOSAMINE--N-ACETYLMURAMYL-(PENTAPEPTIDE) PYROPHOSPHORYL-UNDECAPRENOL N-ACETYLGLUCOSAMINE TRANSFERASE"/>
    <property type="match status" value="1"/>
</dbReference>
<dbReference type="GO" id="GO:0071555">
    <property type="term" value="P:cell wall organization"/>
    <property type="evidence" value="ECO:0007669"/>
    <property type="project" value="UniProtKB-KW"/>
</dbReference>
<accession>A0A0M2NFZ2</accession>
<keyword evidence="7 10" id="KW-0472">Membrane</keyword>
<dbReference type="Pfam" id="PF04101">
    <property type="entry name" value="Glyco_tran_28_C"/>
    <property type="match status" value="1"/>
</dbReference>
<dbReference type="STRING" id="270498.CHK_2694"/>
<dbReference type="InterPro" id="IPR006009">
    <property type="entry name" value="GlcNAc_MurG"/>
</dbReference>
<evidence type="ECO:0000256" key="9">
    <source>
        <dbReference type="ARBA" id="ARBA00023316"/>
    </source>
</evidence>
<dbReference type="HAMAP" id="MF_00033">
    <property type="entry name" value="MurG"/>
    <property type="match status" value="1"/>
</dbReference>
<feature type="binding site" evidence="10">
    <location>
        <begin position="12"/>
        <end position="14"/>
    </location>
    <ligand>
        <name>UDP-N-acetyl-alpha-D-glucosamine</name>
        <dbReference type="ChEBI" id="CHEBI:57705"/>
    </ligand>
</feature>
<feature type="binding site" evidence="10">
    <location>
        <position position="161"/>
    </location>
    <ligand>
        <name>UDP-N-acetyl-alpha-D-glucosamine</name>
        <dbReference type="ChEBI" id="CHEBI:57705"/>
    </ligand>
</feature>
<sequence>MSKKIVLTGGGSAGHVTPNLALVPGLLEHGIEVHYIGTADGIEHTLVHDIPYHAISAGKLRRYASAKNVSDVFKIFKGYGEAKKVLREIKPDLVFAKGGFVSVPVAWAAAKLRIPVILHESDYTPGLANRLCTKKAQKICLSFDTPQAHDGKGILTGSPVRADLLTGDKKAGLAKLGFSGELPVLLIMGGSLGAQAVNDAVDAVADELLQKYSIVHLRGKGKLNPALNGKANYRQFEYIDSGLNDIFAAADLALSRSGANAVFEFLALKLPALLVPLPLSASRGDQILNANYFVKRGYAKVLEQENLNADTLPEALNDLMANRDVLISNMEQSTEANGLENVQRIILESIGVK</sequence>
<evidence type="ECO:0000256" key="8">
    <source>
        <dbReference type="ARBA" id="ARBA00023306"/>
    </source>
</evidence>
<dbReference type="OrthoDB" id="9808936at2"/>
<keyword evidence="4 10" id="KW-0808">Transferase</keyword>
<dbReference type="InterPro" id="IPR007235">
    <property type="entry name" value="Glyco_trans_28_C"/>
</dbReference>
<dbReference type="UniPathway" id="UPA00219"/>
<dbReference type="EC" id="2.4.1.227" evidence="10"/>
<comment type="pathway">
    <text evidence="10">Cell wall biogenesis; peptidoglycan biosynthesis.</text>
</comment>
<comment type="catalytic activity">
    <reaction evidence="10">
        <text>di-trans,octa-cis-undecaprenyl diphospho-N-acetyl-alpha-D-muramoyl-L-alanyl-D-glutamyl-meso-2,6-diaminopimeloyl-D-alanyl-D-alanine + UDP-N-acetyl-alpha-D-glucosamine = di-trans,octa-cis-undecaprenyl diphospho-[N-acetyl-alpha-D-glucosaminyl-(1-&gt;4)]-N-acetyl-alpha-D-muramoyl-L-alanyl-D-glutamyl-meso-2,6-diaminopimeloyl-D-alanyl-D-alanine + UDP + H(+)</text>
        <dbReference type="Rhea" id="RHEA:31227"/>
        <dbReference type="ChEBI" id="CHEBI:15378"/>
        <dbReference type="ChEBI" id="CHEBI:57705"/>
        <dbReference type="ChEBI" id="CHEBI:58223"/>
        <dbReference type="ChEBI" id="CHEBI:61387"/>
        <dbReference type="ChEBI" id="CHEBI:61388"/>
        <dbReference type="EC" id="2.4.1.227"/>
    </reaction>
</comment>
<dbReference type="EMBL" id="LAYJ01000116">
    <property type="protein sequence ID" value="KKI49886.1"/>
    <property type="molecule type" value="Genomic_DNA"/>
</dbReference>